<dbReference type="InParanoid" id="A0A409W9H5"/>
<evidence type="ECO:0000313" key="2">
    <source>
        <dbReference type="Proteomes" id="UP000283269"/>
    </source>
</evidence>
<reference evidence="1 2" key="1">
    <citation type="journal article" date="2018" name="Evol. Lett.">
        <title>Horizontal gene cluster transfer increased hallucinogenic mushroom diversity.</title>
        <authorList>
            <person name="Reynolds H.T."/>
            <person name="Vijayakumar V."/>
            <person name="Gluck-Thaler E."/>
            <person name="Korotkin H.B."/>
            <person name="Matheny P.B."/>
            <person name="Slot J.C."/>
        </authorList>
    </citation>
    <scope>NUCLEOTIDE SEQUENCE [LARGE SCALE GENOMIC DNA]</scope>
    <source>
        <strain evidence="1 2">2631</strain>
    </source>
</reference>
<protein>
    <submittedName>
        <fullName evidence="1">Uncharacterized protein</fullName>
    </submittedName>
</protein>
<organism evidence="1 2">
    <name type="scientific">Psilocybe cyanescens</name>
    <dbReference type="NCBI Taxonomy" id="93625"/>
    <lineage>
        <taxon>Eukaryota</taxon>
        <taxon>Fungi</taxon>
        <taxon>Dikarya</taxon>
        <taxon>Basidiomycota</taxon>
        <taxon>Agaricomycotina</taxon>
        <taxon>Agaricomycetes</taxon>
        <taxon>Agaricomycetidae</taxon>
        <taxon>Agaricales</taxon>
        <taxon>Agaricineae</taxon>
        <taxon>Strophariaceae</taxon>
        <taxon>Psilocybe</taxon>
    </lineage>
</organism>
<sequence length="63" mass="6816">MHMDLHISVGLGLSGLLQQLASGRLGMLIEEPRSIALRAKCVVVLNYESALAHKPCKTADEMV</sequence>
<dbReference type="AlphaFoldDB" id="A0A409W9H5"/>
<keyword evidence="2" id="KW-1185">Reference proteome</keyword>
<accession>A0A409W9H5</accession>
<gene>
    <name evidence="1" type="ORF">CVT25_012774</name>
</gene>
<evidence type="ECO:0000313" key="1">
    <source>
        <dbReference type="EMBL" id="PPQ75163.1"/>
    </source>
</evidence>
<dbReference type="EMBL" id="NHYD01003640">
    <property type="protein sequence ID" value="PPQ75163.1"/>
    <property type="molecule type" value="Genomic_DNA"/>
</dbReference>
<proteinExistence type="predicted"/>
<comment type="caution">
    <text evidence="1">The sequence shown here is derived from an EMBL/GenBank/DDBJ whole genome shotgun (WGS) entry which is preliminary data.</text>
</comment>
<name>A0A409W9H5_PSICY</name>
<dbReference type="Proteomes" id="UP000283269">
    <property type="component" value="Unassembled WGS sequence"/>
</dbReference>